<keyword evidence="2" id="KW-0560">Oxidoreductase</keyword>
<dbReference type="RefSeq" id="WP_279245988.1">
    <property type="nucleotide sequence ID" value="NZ_SHNN01000002.1"/>
</dbReference>
<comment type="caution">
    <text evidence="4">The sequence shown here is derived from an EMBL/GenBank/DDBJ whole genome shotgun (WGS) entry which is preliminary data.</text>
</comment>
<accession>A0ABT3TJM6</accession>
<proteinExistence type="inferred from homology"/>
<evidence type="ECO:0000259" key="3">
    <source>
        <dbReference type="Pfam" id="PF00881"/>
    </source>
</evidence>
<dbReference type="PANTHER" id="PTHR43673:SF10">
    <property type="entry name" value="NADH DEHYDROGENASE_NAD(P)H NITROREDUCTASE XCC3605-RELATED"/>
    <property type="match status" value="1"/>
</dbReference>
<dbReference type="Proteomes" id="UP001143362">
    <property type="component" value="Unassembled WGS sequence"/>
</dbReference>
<evidence type="ECO:0000256" key="2">
    <source>
        <dbReference type="ARBA" id="ARBA00023002"/>
    </source>
</evidence>
<dbReference type="EMBL" id="SHNN01000002">
    <property type="protein sequence ID" value="MCX2981995.1"/>
    <property type="molecule type" value="Genomic_DNA"/>
</dbReference>
<protein>
    <submittedName>
        <fullName evidence="4">Nitroreductase family protein</fullName>
    </submittedName>
</protein>
<evidence type="ECO:0000313" key="4">
    <source>
        <dbReference type="EMBL" id="MCX2981995.1"/>
    </source>
</evidence>
<name>A0ABT3TJM6_9GAMM</name>
<feature type="domain" description="Nitroreductase" evidence="3">
    <location>
        <begin position="18"/>
        <end position="187"/>
    </location>
</feature>
<dbReference type="Gene3D" id="3.40.109.10">
    <property type="entry name" value="NADH Oxidase"/>
    <property type="match status" value="1"/>
</dbReference>
<dbReference type="InterPro" id="IPR000415">
    <property type="entry name" value="Nitroreductase-like"/>
</dbReference>
<gene>
    <name evidence="4" type="ORF">EYC98_14120</name>
</gene>
<sequence>MTGPFNLEETDHLLSTTRAVRKRLDFSRPVEREVLLDCVRLSQQAPTGSNTQFWRWLIVNDPAKRKAVAEIYGRGASMLNEFKQNVPPEDHQTTRVYDSADYLVEHMAEVPALVIPCVVGRPAPDALHVEVASVYGSILPAVWSFQLALRSRGLGSAWTTLHLAWEAEVAELFGIPDEVMQVALLPVAYTLGTDFKIAKRQPPEEITHWNSWSED</sequence>
<dbReference type="Pfam" id="PF00881">
    <property type="entry name" value="Nitroreductase"/>
    <property type="match status" value="1"/>
</dbReference>
<organism evidence="4 5">
    <name type="scientific">Candidatus Litorirhabdus singularis</name>
    <dbReference type="NCBI Taxonomy" id="2518993"/>
    <lineage>
        <taxon>Bacteria</taxon>
        <taxon>Pseudomonadati</taxon>
        <taxon>Pseudomonadota</taxon>
        <taxon>Gammaproteobacteria</taxon>
        <taxon>Cellvibrionales</taxon>
        <taxon>Halieaceae</taxon>
        <taxon>Candidatus Litorirhabdus</taxon>
    </lineage>
</organism>
<reference evidence="4" key="1">
    <citation type="submission" date="2019-02" db="EMBL/GenBank/DDBJ databases">
        <authorList>
            <person name="Li S.-H."/>
        </authorList>
    </citation>
    <scope>NUCLEOTIDE SEQUENCE</scope>
    <source>
        <strain evidence="4">IMCC14734</strain>
    </source>
</reference>
<dbReference type="PANTHER" id="PTHR43673">
    <property type="entry name" value="NAD(P)H NITROREDUCTASE YDGI-RELATED"/>
    <property type="match status" value="1"/>
</dbReference>
<dbReference type="CDD" id="cd02062">
    <property type="entry name" value="Nitro_FMN_reductase"/>
    <property type="match status" value="1"/>
</dbReference>
<comment type="similarity">
    <text evidence="1">Belongs to the nitroreductase family.</text>
</comment>
<dbReference type="InterPro" id="IPR029479">
    <property type="entry name" value="Nitroreductase"/>
</dbReference>
<dbReference type="SUPFAM" id="SSF55469">
    <property type="entry name" value="FMN-dependent nitroreductase-like"/>
    <property type="match status" value="1"/>
</dbReference>
<keyword evidence="5" id="KW-1185">Reference proteome</keyword>
<evidence type="ECO:0000256" key="1">
    <source>
        <dbReference type="ARBA" id="ARBA00007118"/>
    </source>
</evidence>
<evidence type="ECO:0000313" key="5">
    <source>
        <dbReference type="Proteomes" id="UP001143362"/>
    </source>
</evidence>